<dbReference type="Proteomes" id="UP000006798">
    <property type="component" value="Plasmid pBB2"/>
</dbReference>
<geneLocation type="plasmid" evidence="1 2">
    <name>pBB2</name>
</geneLocation>
<proteinExistence type="predicted"/>
<organism evidence="1 2">
    <name type="scientific">Cupriavidus necator (strain ATCC 43291 / DSM 13513 / CCUG 52238 / LMG 8453 / N-1)</name>
    <name type="common">Ralstonia eutropha</name>
    <dbReference type="NCBI Taxonomy" id="1042878"/>
    <lineage>
        <taxon>Bacteria</taxon>
        <taxon>Pseudomonadati</taxon>
        <taxon>Pseudomonadota</taxon>
        <taxon>Betaproteobacteria</taxon>
        <taxon>Burkholderiales</taxon>
        <taxon>Burkholderiaceae</taxon>
        <taxon>Cupriavidus</taxon>
    </lineage>
</organism>
<dbReference type="KEGG" id="cnc:CNE_BB2p01470"/>
<accession>F8GYL7</accession>
<sequence length="47" mass="5159">MRFQAVLIGLEKKTPRAAQRTCGRSGKGLGQLYSFCEQLIVIDGTCN</sequence>
<dbReference type="HOGENOM" id="CLU_3167058_0_0_4"/>
<keyword evidence="1" id="KW-0614">Plasmid</keyword>
<reference evidence="1 2" key="1">
    <citation type="journal article" date="2011" name="J. Bacteriol.">
        <title>Complete genome sequence of the type strain Cupriavidus necator N-1.</title>
        <authorList>
            <person name="Poehlein A."/>
            <person name="Kusian B."/>
            <person name="Friedrich B."/>
            <person name="Daniel R."/>
            <person name="Bowien B."/>
        </authorList>
    </citation>
    <scope>NUCLEOTIDE SEQUENCE [LARGE SCALE GENOMIC DNA]</scope>
    <source>
        <strain evidence="2">ATCC 43291 / DSM 13513 / CCUG 52238 / LMG 8453 / N-1</strain>
        <plasmid evidence="1 2">pBB2</plasmid>
    </source>
</reference>
<name>F8GYL7_CUPNN</name>
<evidence type="ECO:0000313" key="1">
    <source>
        <dbReference type="EMBL" id="AEI82958.1"/>
    </source>
</evidence>
<gene>
    <name evidence="1" type="ordered locus">CNE_BB2p01470</name>
</gene>
<dbReference type="EMBL" id="CP002880">
    <property type="protein sequence ID" value="AEI82958.1"/>
    <property type="molecule type" value="Genomic_DNA"/>
</dbReference>
<protein>
    <submittedName>
        <fullName evidence="1">Uncharacterized protein</fullName>
    </submittedName>
</protein>
<evidence type="ECO:0000313" key="2">
    <source>
        <dbReference type="Proteomes" id="UP000006798"/>
    </source>
</evidence>
<dbReference type="AlphaFoldDB" id="F8GYL7"/>